<dbReference type="InterPro" id="IPR002053">
    <property type="entry name" value="Glyco_hydro_25"/>
</dbReference>
<accession>A0A9D1JV21</accession>
<dbReference type="PROSITE" id="PS51904">
    <property type="entry name" value="GLYCOSYL_HYDROL_F25_2"/>
    <property type="match status" value="1"/>
</dbReference>
<protein>
    <submittedName>
        <fullName evidence="3">Glycoside hydrolase family 25 protein</fullName>
    </submittedName>
</protein>
<feature type="signal peptide" evidence="2">
    <location>
        <begin position="1"/>
        <end position="20"/>
    </location>
</feature>
<dbReference type="Gene3D" id="3.20.20.80">
    <property type="entry name" value="Glycosidases"/>
    <property type="match status" value="1"/>
</dbReference>
<dbReference type="GO" id="GO:0009253">
    <property type="term" value="P:peptidoglycan catabolic process"/>
    <property type="evidence" value="ECO:0007669"/>
    <property type="project" value="InterPro"/>
</dbReference>
<evidence type="ECO:0000256" key="2">
    <source>
        <dbReference type="SAM" id="SignalP"/>
    </source>
</evidence>
<dbReference type="InterPro" id="IPR017853">
    <property type="entry name" value="GH"/>
</dbReference>
<dbReference type="Pfam" id="PF01183">
    <property type="entry name" value="Glyco_hydro_25"/>
    <property type="match status" value="1"/>
</dbReference>
<dbReference type="Proteomes" id="UP000824001">
    <property type="component" value="Unassembled WGS sequence"/>
</dbReference>
<reference evidence="3" key="1">
    <citation type="submission" date="2020-10" db="EMBL/GenBank/DDBJ databases">
        <authorList>
            <person name="Gilroy R."/>
        </authorList>
    </citation>
    <scope>NUCLEOTIDE SEQUENCE</scope>
    <source>
        <strain evidence="3">ChiHjej10B9-9673</strain>
    </source>
</reference>
<reference evidence="3" key="2">
    <citation type="journal article" date="2021" name="PeerJ">
        <title>Extensive microbial diversity within the chicken gut microbiome revealed by metagenomics and culture.</title>
        <authorList>
            <person name="Gilroy R."/>
            <person name="Ravi A."/>
            <person name="Getino M."/>
            <person name="Pursley I."/>
            <person name="Horton D.L."/>
            <person name="Alikhan N.F."/>
            <person name="Baker D."/>
            <person name="Gharbi K."/>
            <person name="Hall N."/>
            <person name="Watson M."/>
            <person name="Adriaenssens E.M."/>
            <person name="Foster-Nyarko E."/>
            <person name="Jarju S."/>
            <person name="Secka A."/>
            <person name="Antonio M."/>
            <person name="Oren A."/>
            <person name="Chaudhuri R.R."/>
            <person name="La Ragione R."/>
            <person name="Hildebrand F."/>
            <person name="Pallen M.J."/>
        </authorList>
    </citation>
    <scope>NUCLEOTIDE SEQUENCE</scope>
    <source>
        <strain evidence="3">ChiHjej10B9-9673</strain>
    </source>
</reference>
<comment type="similarity">
    <text evidence="1">Belongs to the glycosyl hydrolase 25 family.</text>
</comment>
<dbReference type="CDD" id="cd06414">
    <property type="entry name" value="GH25_LytC-like"/>
    <property type="match status" value="1"/>
</dbReference>
<dbReference type="GO" id="GO:0003796">
    <property type="term" value="F:lysozyme activity"/>
    <property type="evidence" value="ECO:0007669"/>
    <property type="project" value="InterPro"/>
</dbReference>
<sequence length="290" mass="32047">MRIRHRAAAFLLAGALLLTACGREPEPDPHEGMAYVNTGGAMEWIRPAEGVAVSDFAAEDFAKDAEGLPEYTGEAYDTRLGVDVSFFQGEIDWEAVAADGIEFAMIRCGYRGYETGAIVADEQFENNINGALEAGLDVGVYFFSQSTGAIEAAEEANFVLGLIEGYDIAMPVAFDWEPLEGSRAEDIDRDELTAGAVVFCEMIKDAGYTPAVYLYRYTGYYEYEMERLGDYELWVGAIADWPDFYYRHLLWQFSITGQVEGIDADVDLDMEFIPRPGDVEIAPPGETAEN</sequence>
<name>A0A9D1JV21_9FIRM</name>
<dbReference type="PANTHER" id="PTHR34135:SF2">
    <property type="entry name" value="LYSOZYME"/>
    <property type="match status" value="1"/>
</dbReference>
<comment type="caution">
    <text evidence="3">The sequence shown here is derived from an EMBL/GenBank/DDBJ whole genome shotgun (WGS) entry which is preliminary data.</text>
</comment>
<proteinExistence type="inferred from homology"/>
<organism evidence="3 4">
    <name type="scientific">Candidatus Scatomorpha merdipullorum</name>
    <dbReference type="NCBI Taxonomy" id="2840927"/>
    <lineage>
        <taxon>Bacteria</taxon>
        <taxon>Bacillati</taxon>
        <taxon>Bacillota</taxon>
        <taxon>Clostridia</taxon>
        <taxon>Eubacteriales</taxon>
        <taxon>Candidatus Scatomorpha</taxon>
    </lineage>
</organism>
<evidence type="ECO:0000313" key="3">
    <source>
        <dbReference type="EMBL" id="HIS66846.1"/>
    </source>
</evidence>
<evidence type="ECO:0000256" key="1">
    <source>
        <dbReference type="ARBA" id="ARBA00010646"/>
    </source>
</evidence>
<dbReference type="GO" id="GO:0016998">
    <property type="term" value="P:cell wall macromolecule catabolic process"/>
    <property type="evidence" value="ECO:0007669"/>
    <property type="project" value="InterPro"/>
</dbReference>
<dbReference type="GO" id="GO:0016052">
    <property type="term" value="P:carbohydrate catabolic process"/>
    <property type="evidence" value="ECO:0007669"/>
    <property type="project" value="TreeGrafter"/>
</dbReference>
<gene>
    <name evidence="3" type="ORF">IAC18_04705</name>
</gene>
<dbReference type="PANTHER" id="PTHR34135">
    <property type="entry name" value="LYSOZYME"/>
    <property type="match status" value="1"/>
</dbReference>
<dbReference type="SUPFAM" id="SSF51445">
    <property type="entry name" value="(Trans)glycosidases"/>
    <property type="match status" value="1"/>
</dbReference>
<keyword evidence="3" id="KW-0378">Hydrolase</keyword>
<feature type="chain" id="PRO_5038470119" evidence="2">
    <location>
        <begin position="21"/>
        <end position="290"/>
    </location>
</feature>
<keyword evidence="2" id="KW-0732">Signal</keyword>
<dbReference type="AlphaFoldDB" id="A0A9D1JV21"/>
<dbReference type="PROSITE" id="PS51257">
    <property type="entry name" value="PROKAR_LIPOPROTEIN"/>
    <property type="match status" value="1"/>
</dbReference>
<dbReference type="EMBL" id="DVJK01000133">
    <property type="protein sequence ID" value="HIS66846.1"/>
    <property type="molecule type" value="Genomic_DNA"/>
</dbReference>
<evidence type="ECO:0000313" key="4">
    <source>
        <dbReference type="Proteomes" id="UP000824001"/>
    </source>
</evidence>